<reference evidence="1 2" key="1">
    <citation type="journal article" date="2021" name="ISME J.">
        <title>Genomic evolution of the class Acidithiobacillia: deep-branching Proteobacteria living in extreme acidic conditions.</title>
        <authorList>
            <person name="Moya-Beltran A."/>
            <person name="Beard S."/>
            <person name="Rojas-Villalobos C."/>
            <person name="Issotta F."/>
            <person name="Gallardo Y."/>
            <person name="Ulloa R."/>
            <person name="Giaveno A."/>
            <person name="Degli Esposti M."/>
            <person name="Johnson D.B."/>
            <person name="Quatrini R."/>
        </authorList>
    </citation>
    <scope>NUCLEOTIDE SEQUENCE [LARGE SCALE GENOMIC DNA]</scope>
    <source>
        <strain evidence="1 2">CF3</strain>
    </source>
</reference>
<evidence type="ECO:0000313" key="1">
    <source>
        <dbReference type="EMBL" id="XRP72048.1"/>
    </source>
</evidence>
<dbReference type="Proteomes" id="UP001196097">
    <property type="component" value="Chromosome"/>
</dbReference>
<evidence type="ECO:0000313" key="2">
    <source>
        <dbReference type="Proteomes" id="UP001196097"/>
    </source>
</evidence>
<accession>A0ACD5IE91</accession>
<name>A0ACD5IE91_9PROT</name>
<proteinExistence type="predicted"/>
<sequence length="115" mass="12803">MKSTHETKIPSTDEAWDNRALGADEAYVAVVKASELQLDASAGTQLISVRMSVSMIEDLKLIAQINGLGYQTLMKQVLGRFVECEKKAIWNQIVSKQLTVEPTLQEPRQRKRAGT</sequence>
<organism evidence="1 2">
    <name type="scientific">Acidithiobacillus ferruginosus</name>
    <dbReference type="NCBI Taxonomy" id="3063951"/>
    <lineage>
        <taxon>Bacteria</taxon>
        <taxon>Pseudomonadati</taxon>
        <taxon>Pseudomonadota</taxon>
        <taxon>Acidithiobacillia</taxon>
        <taxon>Acidithiobacillales</taxon>
        <taxon>Acidithiobacillaceae</taxon>
        <taxon>Acidithiobacillus</taxon>
    </lineage>
</organism>
<protein>
    <submittedName>
        <fullName evidence="1">BrnA antitoxin family protein</fullName>
    </submittedName>
</protein>
<gene>
    <name evidence="1" type="ORF">HF292_009535</name>
</gene>
<keyword evidence="2" id="KW-1185">Reference proteome</keyword>
<dbReference type="EMBL" id="CP130946">
    <property type="protein sequence ID" value="XRP72048.1"/>
    <property type="molecule type" value="Genomic_DNA"/>
</dbReference>